<dbReference type="InterPro" id="IPR038694">
    <property type="entry name" value="DUF427_sf"/>
</dbReference>
<dbReference type="InterPro" id="IPR007361">
    <property type="entry name" value="DUF427"/>
</dbReference>
<accession>A0A6B3NLF3</accession>
<organism evidence="2">
    <name type="scientific">Symploca sp. SIO1C4</name>
    <dbReference type="NCBI Taxonomy" id="2607765"/>
    <lineage>
        <taxon>Bacteria</taxon>
        <taxon>Bacillati</taxon>
        <taxon>Cyanobacteriota</taxon>
        <taxon>Cyanophyceae</taxon>
        <taxon>Coleofasciculales</taxon>
        <taxon>Coleofasciculaceae</taxon>
        <taxon>Symploca</taxon>
    </lineage>
</organism>
<evidence type="ECO:0000313" key="2">
    <source>
        <dbReference type="EMBL" id="NER30028.1"/>
    </source>
</evidence>
<feature type="domain" description="DUF427" evidence="1">
    <location>
        <begin position="31"/>
        <end position="122"/>
    </location>
</feature>
<gene>
    <name evidence="2" type="ORF">F6J89_21015</name>
</gene>
<dbReference type="PANTHER" id="PTHR43058">
    <property type="entry name" value="SLR0655 PROTEIN"/>
    <property type="match status" value="1"/>
</dbReference>
<dbReference type="Gene3D" id="2.170.150.40">
    <property type="entry name" value="Domain of unknown function (DUF427)"/>
    <property type="match status" value="1"/>
</dbReference>
<dbReference type="Pfam" id="PF04248">
    <property type="entry name" value="NTP_transf_9"/>
    <property type="match status" value="1"/>
</dbReference>
<sequence length="164" mass="19053">MKPKPIPPAPGQESVWDYPRPARLEDTDKHIRVIFNDIVLAQTQRAKRVLETSHPPTYYIPPEDIKLEYLTQTPRKTQCEWKGWCQYYDVYVNSKHAQYGAWRFFDPTPDFVSIKEYFGFYASLMDACYVDAQLVTPQPGEYYGGWITNEIVGPFKGEAGTMGW</sequence>
<reference evidence="2" key="1">
    <citation type="submission" date="2019-11" db="EMBL/GenBank/DDBJ databases">
        <title>Genomic insights into an expanded diversity of filamentous marine cyanobacteria reveals the extraordinary biosynthetic potential of Moorea and Okeania.</title>
        <authorList>
            <person name="Ferreira Leao T."/>
            <person name="Wang M."/>
            <person name="Moss N."/>
            <person name="Da Silva R."/>
            <person name="Sanders J."/>
            <person name="Nurk S."/>
            <person name="Gurevich A."/>
            <person name="Humphrey G."/>
            <person name="Reher R."/>
            <person name="Zhu Q."/>
            <person name="Belda-Ferre P."/>
            <person name="Glukhov E."/>
            <person name="Rex R."/>
            <person name="Dorrestein P.C."/>
            <person name="Knight R."/>
            <person name="Pevzner P."/>
            <person name="Gerwick W.H."/>
            <person name="Gerwick L."/>
        </authorList>
    </citation>
    <scope>NUCLEOTIDE SEQUENCE</scope>
    <source>
        <strain evidence="2">SIO1C4</strain>
    </source>
</reference>
<protein>
    <submittedName>
        <fullName evidence="2">DUF427 domain-containing protein</fullName>
    </submittedName>
</protein>
<comment type="caution">
    <text evidence="2">The sequence shown here is derived from an EMBL/GenBank/DDBJ whole genome shotgun (WGS) entry which is preliminary data.</text>
</comment>
<name>A0A6B3NLF3_9CYAN</name>
<dbReference type="AlphaFoldDB" id="A0A6B3NLF3"/>
<dbReference type="EMBL" id="JAAHFQ010000473">
    <property type="protein sequence ID" value="NER30028.1"/>
    <property type="molecule type" value="Genomic_DNA"/>
</dbReference>
<proteinExistence type="predicted"/>
<dbReference type="PANTHER" id="PTHR43058:SF1">
    <property type="entry name" value="DUF427 DOMAIN-CONTAINING PROTEIN"/>
    <property type="match status" value="1"/>
</dbReference>
<evidence type="ECO:0000259" key="1">
    <source>
        <dbReference type="Pfam" id="PF04248"/>
    </source>
</evidence>